<protein>
    <submittedName>
        <fullName evidence="1">Uncharacterized protein</fullName>
    </submittedName>
</protein>
<name>A0AAN7SHY8_MYCAM</name>
<gene>
    <name evidence="1" type="ORF">QYF61_001446</name>
</gene>
<sequence>MVSNGVLCPHKRKIDCTACDKGLDLPKNSCRNSGFEGSTKLPLTNLKQSVKKNDKSNVTAQMAGEIVARVSKVDLSSCNTGSGGTLLLETQKAEGESPGYGWLCGLRAHIAGSCPIFHPPVSPSPSLQGCSQCIHPLQPILILGIAPTQVQDLALGLVELHIVHIGPLLKPVK</sequence>
<organism evidence="1 2">
    <name type="scientific">Mycteria americana</name>
    <name type="common">Wood stork</name>
    <dbReference type="NCBI Taxonomy" id="33587"/>
    <lineage>
        <taxon>Eukaryota</taxon>
        <taxon>Metazoa</taxon>
        <taxon>Chordata</taxon>
        <taxon>Craniata</taxon>
        <taxon>Vertebrata</taxon>
        <taxon>Euteleostomi</taxon>
        <taxon>Archelosauria</taxon>
        <taxon>Archosauria</taxon>
        <taxon>Dinosauria</taxon>
        <taxon>Saurischia</taxon>
        <taxon>Theropoda</taxon>
        <taxon>Coelurosauria</taxon>
        <taxon>Aves</taxon>
        <taxon>Neognathae</taxon>
        <taxon>Neoaves</taxon>
        <taxon>Aequornithes</taxon>
        <taxon>Ciconiiformes</taxon>
        <taxon>Ciconiidae</taxon>
        <taxon>Mycteria</taxon>
    </lineage>
</organism>
<reference evidence="1 2" key="1">
    <citation type="journal article" date="2023" name="J. Hered.">
        <title>Chromosome-level genome of the wood stork (Mycteria americana) provides insight into avian chromosome evolution.</title>
        <authorList>
            <person name="Flamio R. Jr."/>
            <person name="Ramstad K.M."/>
        </authorList>
    </citation>
    <scope>NUCLEOTIDE SEQUENCE [LARGE SCALE GENOMIC DNA]</scope>
    <source>
        <strain evidence="1">JAX WOST 10</strain>
    </source>
</reference>
<evidence type="ECO:0000313" key="1">
    <source>
        <dbReference type="EMBL" id="KAK4828888.1"/>
    </source>
</evidence>
<dbReference type="Proteomes" id="UP001333110">
    <property type="component" value="Unassembled WGS sequence"/>
</dbReference>
<evidence type="ECO:0000313" key="2">
    <source>
        <dbReference type="Proteomes" id="UP001333110"/>
    </source>
</evidence>
<accession>A0AAN7SHY8</accession>
<comment type="caution">
    <text evidence="1">The sequence shown here is derived from an EMBL/GenBank/DDBJ whole genome shotgun (WGS) entry which is preliminary data.</text>
</comment>
<dbReference type="AlphaFoldDB" id="A0AAN7SHY8"/>
<proteinExistence type="predicted"/>
<dbReference type="EMBL" id="JAUNZN010000001">
    <property type="protein sequence ID" value="KAK4828888.1"/>
    <property type="molecule type" value="Genomic_DNA"/>
</dbReference>
<keyword evidence="2" id="KW-1185">Reference proteome</keyword>